<feature type="transmembrane region" description="Helical" evidence="1">
    <location>
        <begin position="295"/>
        <end position="314"/>
    </location>
</feature>
<dbReference type="EMBL" id="JACVEL010000001">
    <property type="protein sequence ID" value="MBC9811315.1"/>
    <property type="molecule type" value="Genomic_DNA"/>
</dbReference>
<feature type="transmembrane region" description="Helical" evidence="1">
    <location>
        <begin position="49"/>
        <end position="73"/>
    </location>
</feature>
<dbReference type="RefSeq" id="WP_216713392.1">
    <property type="nucleotide sequence ID" value="NZ_JACVEL010000001.1"/>
</dbReference>
<dbReference type="AlphaFoldDB" id="A0A8J6PDF1"/>
<comment type="caution">
    <text evidence="2">The sequence shown here is derived from an EMBL/GenBank/DDBJ whole genome shotgun (WGS) entry which is preliminary data.</text>
</comment>
<accession>A0A8J6PDF1</accession>
<feature type="transmembrane region" description="Helical" evidence="1">
    <location>
        <begin position="85"/>
        <end position="112"/>
    </location>
</feature>
<reference evidence="2" key="1">
    <citation type="submission" date="2020-09" db="EMBL/GenBank/DDBJ databases">
        <title>Taishania pollutisoli gen. nov., sp. nov., Isolated from Tetrabromobisphenol A-Contaminated Soil.</title>
        <authorList>
            <person name="Chen Q."/>
        </authorList>
    </citation>
    <scope>NUCLEOTIDE SEQUENCE</scope>
    <source>
        <strain evidence="2">CZZ-1</strain>
    </source>
</reference>
<organism evidence="2 3">
    <name type="scientific">Taishania pollutisoli</name>
    <dbReference type="NCBI Taxonomy" id="2766479"/>
    <lineage>
        <taxon>Bacteria</taxon>
        <taxon>Pseudomonadati</taxon>
        <taxon>Bacteroidota</taxon>
        <taxon>Flavobacteriia</taxon>
        <taxon>Flavobacteriales</taxon>
        <taxon>Crocinitomicaceae</taxon>
        <taxon>Taishania</taxon>
    </lineage>
</organism>
<evidence type="ECO:0000313" key="2">
    <source>
        <dbReference type="EMBL" id="MBC9811315.1"/>
    </source>
</evidence>
<name>A0A8J6PDF1_9FLAO</name>
<sequence length="398" mass="45981">MEFKISNRAKLVTLSLIVVGALFTLIGAFTMEEHGLQRFLASSLTNSFFFFAIGLLALFFLALQYATETAWYVSVKRMIEAVAGYLPYGILFLIITLGVITLYDGAHIYIWMDPEYTNPSSHHYDAIIDGKSAYLNKGFFWIRTVAYLATYYLFYLGFRKRSLEEDRVGGTAIHFKNYKKGATFLVFFAVFSSTQTWDWIMSIDVHWFSTLFGWYVFAGMWCSAMVVIILVTLYLKRLGYLPRVNDSHIHDIGKWIFATSFLWSYMWFSQFMLIWYANMPEEVTYYIARIEDYKLMYFGMFIVNFAFPMLILMSRDAKRNAGILSFVGLIILAGHWMDVYLMVTVGSMGPTSHFGLLELGMPLLILGFFIRVILLNLSKAPLTPVNHPYLDESIHHEI</sequence>
<keyword evidence="3" id="KW-1185">Reference proteome</keyword>
<feature type="transmembrane region" description="Helical" evidence="1">
    <location>
        <begin position="182"/>
        <end position="200"/>
    </location>
</feature>
<keyword evidence="1" id="KW-0472">Membrane</keyword>
<evidence type="ECO:0000313" key="3">
    <source>
        <dbReference type="Proteomes" id="UP000652681"/>
    </source>
</evidence>
<feature type="transmembrane region" description="Helical" evidence="1">
    <location>
        <begin position="321"/>
        <end position="342"/>
    </location>
</feature>
<protein>
    <submittedName>
        <fullName evidence="2">Quinol:cytochrome C oxidoreductase</fullName>
    </submittedName>
</protein>
<feature type="transmembrane region" description="Helical" evidence="1">
    <location>
        <begin position="140"/>
        <end position="158"/>
    </location>
</feature>
<feature type="transmembrane region" description="Helical" evidence="1">
    <location>
        <begin position="12"/>
        <end position="29"/>
    </location>
</feature>
<gene>
    <name evidence="2" type="ORF">H9Y05_02390</name>
</gene>
<keyword evidence="1" id="KW-0812">Transmembrane</keyword>
<proteinExistence type="predicted"/>
<keyword evidence="1" id="KW-1133">Transmembrane helix</keyword>
<feature type="transmembrane region" description="Helical" evidence="1">
    <location>
        <begin position="212"/>
        <end position="235"/>
    </location>
</feature>
<evidence type="ECO:0000256" key="1">
    <source>
        <dbReference type="SAM" id="Phobius"/>
    </source>
</evidence>
<dbReference type="PANTHER" id="PTHR43044">
    <property type="match status" value="1"/>
</dbReference>
<dbReference type="Proteomes" id="UP000652681">
    <property type="component" value="Unassembled WGS sequence"/>
</dbReference>
<dbReference type="PANTHER" id="PTHR43044:SF1">
    <property type="entry name" value="QUINOL:CYTOCHROME C OXIDOREDUCTASE QUINONE-BINDING SUBUNIT 2"/>
    <property type="match status" value="1"/>
</dbReference>
<feature type="transmembrane region" description="Helical" evidence="1">
    <location>
        <begin position="354"/>
        <end position="374"/>
    </location>
</feature>
<feature type="transmembrane region" description="Helical" evidence="1">
    <location>
        <begin position="255"/>
        <end position="275"/>
    </location>
</feature>